<evidence type="ECO:0000313" key="3">
    <source>
        <dbReference type="Proteomes" id="UP001418637"/>
    </source>
</evidence>
<protein>
    <submittedName>
        <fullName evidence="2">Uncharacterized protein</fullName>
    </submittedName>
</protein>
<dbReference type="RefSeq" id="WP_346337281.1">
    <property type="nucleotide sequence ID" value="NZ_JBBYXI010000003.1"/>
</dbReference>
<dbReference type="EMBL" id="JBBYXI010000003">
    <property type="protein sequence ID" value="MEN3931243.1"/>
    <property type="molecule type" value="Genomic_DNA"/>
</dbReference>
<organism evidence="2 3">
    <name type="scientific">Hohaiivirga grylli</name>
    <dbReference type="NCBI Taxonomy" id="3133970"/>
    <lineage>
        <taxon>Bacteria</taxon>
        <taxon>Pseudomonadati</taxon>
        <taxon>Pseudomonadota</taxon>
        <taxon>Alphaproteobacteria</taxon>
        <taxon>Hyphomicrobiales</taxon>
        <taxon>Methylobacteriaceae</taxon>
        <taxon>Hohaiivirga</taxon>
    </lineage>
</organism>
<proteinExistence type="predicted"/>
<feature type="chain" id="PRO_5046513586" evidence="1">
    <location>
        <begin position="21"/>
        <end position="145"/>
    </location>
</feature>
<sequence length="145" mass="16100">MRVMAAVLTTLLISSSPVMARDMRPAEERDHSFSADLASCEDGAVLGHIANYFATKESHFWGSSVRIQHFENVRKVADRPWGLDTIPRRFCTATALLSDGQYHEVDYSIRSGLGFVGLGTSSVDWCVRGYDRSHTYSPSCKLAQP</sequence>
<gene>
    <name evidence="2" type="ORF">WJT86_09255</name>
</gene>
<reference evidence="2 3" key="1">
    <citation type="submission" date="2024-04" db="EMBL/GenBank/DDBJ databases">
        <title>A novel species isolated from cricket.</title>
        <authorList>
            <person name="Wang H.-C."/>
        </authorList>
    </citation>
    <scope>NUCLEOTIDE SEQUENCE [LARGE SCALE GENOMIC DNA]</scope>
    <source>
        <strain evidence="2 3">WL0021</strain>
    </source>
</reference>
<comment type="caution">
    <text evidence="2">The sequence shown here is derived from an EMBL/GenBank/DDBJ whole genome shotgun (WGS) entry which is preliminary data.</text>
</comment>
<feature type="signal peptide" evidence="1">
    <location>
        <begin position="1"/>
        <end position="20"/>
    </location>
</feature>
<dbReference type="Proteomes" id="UP001418637">
    <property type="component" value="Unassembled WGS sequence"/>
</dbReference>
<keyword evidence="1" id="KW-0732">Signal</keyword>
<keyword evidence="3" id="KW-1185">Reference proteome</keyword>
<name>A0ABV0BJR8_9HYPH</name>
<accession>A0ABV0BJR8</accession>
<evidence type="ECO:0000313" key="2">
    <source>
        <dbReference type="EMBL" id="MEN3931243.1"/>
    </source>
</evidence>
<evidence type="ECO:0000256" key="1">
    <source>
        <dbReference type="SAM" id="SignalP"/>
    </source>
</evidence>